<evidence type="ECO:0000313" key="2">
    <source>
        <dbReference type="EMBL" id="OJJ52793.1"/>
    </source>
</evidence>
<dbReference type="RefSeq" id="XP_040696599.1">
    <property type="nucleotide sequence ID" value="XM_040849143.1"/>
</dbReference>
<organism evidence="2 3">
    <name type="scientific">Aspergillus sydowii CBS 593.65</name>
    <dbReference type="NCBI Taxonomy" id="1036612"/>
    <lineage>
        <taxon>Eukaryota</taxon>
        <taxon>Fungi</taxon>
        <taxon>Dikarya</taxon>
        <taxon>Ascomycota</taxon>
        <taxon>Pezizomycotina</taxon>
        <taxon>Eurotiomycetes</taxon>
        <taxon>Eurotiomycetidae</taxon>
        <taxon>Eurotiales</taxon>
        <taxon>Aspergillaceae</taxon>
        <taxon>Aspergillus</taxon>
        <taxon>Aspergillus subgen. Nidulantes</taxon>
    </lineage>
</organism>
<accession>A0A1L9T0H2</accession>
<evidence type="ECO:0000259" key="1">
    <source>
        <dbReference type="PROSITE" id="PS50181"/>
    </source>
</evidence>
<dbReference type="EMBL" id="KV878599">
    <property type="protein sequence ID" value="OJJ52793.1"/>
    <property type="molecule type" value="Genomic_DNA"/>
</dbReference>
<dbReference type="VEuPathDB" id="FungiDB:ASPSYDRAFT_560432"/>
<dbReference type="Pfam" id="PF12937">
    <property type="entry name" value="F-box-like"/>
    <property type="match status" value="1"/>
</dbReference>
<dbReference type="InterPro" id="IPR001810">
    <property type="entry name" value="F-box_dom"/>
</dbReference>
<dbReference type="PROSITE" id="PS50181">
    <property type="entry name" value="FBOX"/>
    <property type="match status" value="1"/>
</dbReference>
<dbReference type="SMART" id="SM00256">
    <property type="entry name" value="FBOX"/>
    <property type="match status" value="1"/>
</dbReference>
<gene>
    <name evidence="2" type="ORF">ASPSYDRAFT_560432</name>
</gene>
<keyword evidence="3" id="KW-1185">Reference proteome</keyword>
<protein>
    <recommendedName>
        <fullName evidence="1">F-box domain-containing protein</fullName>
    </recommendedName>
</protein>
<dbReference type="GeneID" id="63765216"/>
<dbReference type="InterPro" id="IPR036047">
    <property type="entry name" value="F-box-like_dom_sf"/>
</dbReference>
<dbReference type="AlphaFoldDB" id="A0A1L9T0H2"/>
<reference evidence="3" key="1">
    <citation type="journal article" date="2017" name="Genome Biol.">
        <title>Comparative genomics reveals high biological diversity and specific adaptations in the industrially and medically important fungal genus Aspergillus.</title>
        <authorList>
            <person name="de Vries R.P."/>
            <person name="Riley R."/>
            <person name="Wiebenga A."/>
            <person name="Aguilar-Osorio G."/>
            <person name="Amillis S."/>
            <person name="Uchima C.A."/>
            <person name="Anderluh G."/>
            <person name="Asadollahi M."/>
            <person name="Askin M."/>
            <person name="Barry K."/>
            <person name="Battaglia E."/>
            <person name="Bayram O."/>
            <person name="Benocci T."/>
            <person name="Braus-Stromeyer S.A."/>
            <person name="Caldana C."/>
            <person name="Canovas D."/>
            <person name="Cerqueira G.C."/>
            <person name="Chen F."/>
            <person name="Chen W."/>
            <person name="Choi C."/>
            <person name="Clum A."/>
            <person name="Dos Santos R.A."/>
            <person name="Damasio A.R."/>
            <person name="Diallinas G."/>
            <person name="Emri T."/>
            <person name="Fekete E."/>
            <person name="Flipphi M."/>
            <person name="Freyberg S."/>
            <person name="Gallo A."/>
            <person name="Gournas C."/>
            <person name="Habgood R."/>
            <person name="Hainaut M."/>
            <person name="Harispe M.L."/>
            <person name="Henrissat B."/>
            <person name="Hilden K.S."/>
            <person name="Hope R."/>
            <person name="Hossain A."/>
            <person name="Karabika E."/>
            <person name="Karaffa L."/>
            <person name="Karanyi Z."/>
            <person name="Krasevec N."/>
            <person name="Kuo A."/>
            <person name="Kusch H."/>
            <person name="LaButti K."/>
            <person name="Lagendijk E.L."/>
            <person name="Lapidus A."/>
            <person name="Levasseur A."/>
            <person name="Lindquist E."/>
            <person name="Lipzen A."/>
            <person name="Logrieco A.F."/>
            <person name="MacCabe A."/>
            <person name="Maekelae M.R."/>
            <person name="Malavazi I."/>
            <person name="Melin P."/>
            <person name="Meyer V."/>
            <person name="Mielnichuk N."/>
            <person name="Miskei M."/>
            <person name="Molnar A.P."/>
            <person name="Mule G."/>
            <person name="Ngan C.Y."/>
            <person name="Orejas M."/>
            <person name="Orosz E."/>
            <person name="Ouedraogo J.P."/>
            <person name="Overkamp K.M."/>
            <person name="Park H.-S."/>
            <person name="Perrone G."/>
            <person name="Piumi F."/>
            <person name="Punt P.J."/>
            <person name="Ram A.F."/>
            <person name="Ramon A."/>
            <person name="Rauscher S."/>
            <person name="Record E."/>
            <person name="Riano-Pachon D.M."/>
            <person name="Robert V."/>
            <person name="Roehrig J."/>
            <person name="Ruller R."/>
            <person name="Salamov A."/>
            <person name="Salih N.S."/>
            <person name="Samson R.A."/>
            <person name="Sandor E."/>
            <person name="Sanguinetti M."/>
            <person name="Schuetze T."/>
            <person name="Sepcic K."/>
            <person name="Shelest E."/>
            <person name="Sherlock G."/>
            <person name="Sophianopoulou V."/>
            <person name="Squina F.M."/>
            <person name="Sun H."/>
            <person name="Susca A."/>
            <person name="Todd R.B."/>
            <person name="Tsang A."/>
            <person name="Unkles S.E."/>
            <person name="van de Wiele N."/>
            <person name="van Rossen-Uffink D."/>
            <person name="Oliveira J.V."/>
            <person name="Vesth T.C."/>
            <person name="Visser J."/>
            <person name="Yu J.-H."/>
            <person name="Zhou M."/>
            <person name="Andersen M.R."/>
            <person name="Archer D.B."/>
            <person name="Baker S.E."/>
            <person name="Benoit I."/>
            <person name="Brakhage A.A."/>
            <person name="Braus G.H."/>
            <person name="Fischer R."/>
            <person name="Frisvad J.C."/>
            <person name="Goldman G.H."/>
            <person name="Houbraken J."/>
            <person name="Oakley B."/>
            <person name="Pocsi I."/>
            <person name="Scazzocchio C."/>
            <person name="Seiboth B."/>
            <person name="vanKuyk P.A."/>
            <person name="Wortman J."/>
            <person name="Dyer P.S."/>
            <person name="Grigoriev I.V."/>
        </authorList>
    </citation>
    <scope>NUCLEOTIDE SEQUENCE [LARGE SCALE GENOMIC DNA]</scope>
    <source>
        <strain evidence="3">CBS 593.65</strain>
    </source>
</reference>
<dbReference type="Gene3D" id="1.20.1280.50">
    <property type="match status" value="1"/>
</dbReference>
<dbReference type="SUPFAM" id="SSF81383">
    <property type="entry name" value="F-box domain"/>
    <property type="match status" value="1"/>
</dbReference>
<feature type="domain" description="F-box" evidence="1">
    <location>
        <begin position="36"/>
        <end position="86"/>
    </location>
</feature>
<sequence>MSANRKTMQDDIAESRVETRSARRRKLKEKGLVRPDPLLSALPWDCGSLIFDYLELQDLARCQQVCQSWKRFVERWMVVRGYYLHLPKGWRPDFGIANNMEQEVVVMKTTFVNHARYNKIASGRASMVRGIMNARSLEVNGDFAAWSKGNRLFGQRLGFQADGSPYPARCWNLRRRCDIAGDAIVHVSSGGYVVARVWNDTTFLDRIVSITTGRHLWRRACEPGKAYTRWPEIRGIGATKLYSIVLEEGSTYQAYLLVHELATGTLLYRSHLKDYPRTRKLRDSFVVHRIGNREVLVALSIAPIPTPPESLYHGAHGERRMDGFMVINPENGCTLQRFDTPFCGVKDPWDFGDWGYAESCMMPWTEDEGVFAVSCQHMTETNWVFKVDWFSDNADGTFHKTRTSIMTKDRAVGSPGKEVLEPQIDPFNNLCLDVATHYSVPRITAMKECRQPDMDGQEDISGHAGLQIDRWFREGRETLISRPRRHYEGTGCHPTFLWLPWLPSTRYTLRSVRAKRLIVKPERIPCDDMYHVHILFDFEFRRPNGLNLCQDQP</sequence>
<dbReference type="Proteomes" id="UP000184356">
    <property type="component" value="Unassembled WGS sequence"/>
</dbReference>
<proteinExistence type="predicted"/>
<evidence type="ECO:0000313" key="3">
    <source>
        <dbReference type="Proteomes" id="UP000184356"/>
    </source>
</evidence>
<name>A0A1L9T0H2_9EURO</name>
<dbReference type="OrthoDB" id="4466386at2759"/>